<keyword evidence="7" id="KW-0694">RNA-binding</keyword>
<dbReference type="InterPro" id="IPR036974">
    <property type="entry name" value="PUA_sf"/>
</dbReference>
<evidence type="ECO:0000256" key="8">
    <source>
        <dbReference type="ARBA" id="ARBA00038091"/>
    </source>
</evidence>
<dbReference type="PROSITE" id="PS50890">
    <property type="entry name" value="PUA"/>
    <property type="match status" value="1"/>
</dbReference>
<dbReference type="CDD" id="cd21153">
    <property type="entry name" value="PUA_RlmI"/>
    <property type="match status" value="1"/>
</dbReference>
<keyword evidence="2" id="KW-0963">Cytoplasm</keyword>
<dbReference type="CDD" id="cd11572">
    <property type="entry name" value="RlmI_M_like"/>
    <property type="match status" value="1"/>
</dbReference>
<evidence type="ECO:0000256" key="3">
    <source>
        <dbReference type="ARBA" id="ARBA00022552"/>
    </source>
</evidence>
<dbReference type="PANTHER" id="PTHR42873">
    <property type="entry name" value="RIBOSOMAL RNA LARGE SUBUNIT METHYLTRANSFERASE"/>
    <property type="match status" value="1"/>
</dbReference>
<dbReference type="RefSeq" id="WP_089762824.1">
    <property type="nucleotide sequence ID" value="NZ_BKAT01000046.1"/>
</dbReference>
<proteinExistence type="inferred from homology"/>
<sequence length="390" mass="44557">MTKVFLKKQIQNRVLLGHPWVFGNEVAEIKGDVTPGDIVEVFTHKGIFVGKGYINPQSQILVRILTRDRNEIINDEFFYQRILKCWQYRQKIGYVENCRLVFGEADDLPALVIDKFNDYFVIQTMALGIERWKDAIVAALNRIFQPKGIYERNDVPVRELEGMQQQKGFLSAPFDTNIIINENGLKFHVDIVNGQKTGYFLDQQDNRREIRNIVKGADVLEAFCYTGTFSCHAGYYGAKKVLGLDISETAIQTARRNATLNGLDDICKFEAINAFDQLKQWTKEEKKFDVVMLDPPAFTKSRENIQKAVAGYKEINLRGMKLLKPGGFLVTASCTNLVNPELFLQTIDAAARDAKKRLKQVTFQSQAQDHPILRNIDNTTYLKFLIVEVS</sequence>
<evidence type="ECO:0000256" key="5">
    <source>
        <dbReference type="ARBA" id="ARBA00022679"/>
    </source>
</evidence>
<dbReference type="GO" id="GO:0008168">
    <property type="term" value="F:methyltransferase activity"/>
    <property type="evidence" value="ECO:0007669"/>
    <property type="project" value="UniProtKB-KW"/>
</dbReference>
<evidence type="ECO:0000313" key="11">
    <source>
        <dbReference type="Proteomes" id="UP000199656"/>
    </source>
</evidence>
<keyword evidence="6" id="KW-0949">S-adenosyl-L-methionine</keyword>
<dbReference type="CDD" id="cd02440">
    <property type="entry name" value="AdoMet_MTases"/>
    <property type="match status" value="1"/>
</dbReference>
<evidence type="ECO:0000256" key="1">
    <source>
        <dbReference type="ARBA" id="ARBA00004496"/>
    </source>
</evidence>
<dbReference type="OrthoDB" id="9805492at2"/>
<evidence type="ECO:0000256" key="6">
    <source>
        <dbReference type="ARBA" id="ARBA00022691"/>
    </source>
</evidence>
<dbReference type="InterPro" id="IPR019614">
    <property type="entry name" value="SAM-dep_methyl-trfase"/>
</dbReference>
<dbReference type="InterPro" id="IPR015947">
    <property type="entry name" value="PUA-like_sf"/>
</dbReference>
<dbReference type="STRING" id="408074.SAMN05660909_03081"/>
<dbReference type="InterPro" id="IPR002478">
    <property type="entry name" value="PUA"/>
</dbReference>
<evidence type="ECO:0000313" key="10">
    <source>
        <dbReference type="EMBL" id="SEA71016.1"/>
    </source>
</evidence>
<evidence type="ECO:0000256" key="4">
    <source>
        <dbReference type="ARBA" id="ARBA00022603"/>
    </source>
</evidence>
<feature type="domain" description="PUA" evidence="9">
    <location>
        <begin position="2"/>
        <end position="87"/>
    </location>
</feature>
<dbReference type="SUPFAM" id="SSF88697">
    <property type="entry name" value="PUA domain-like"/>
    <property type="match status" value="1"/>
</dbReference>
<dbReference type="Gene3D" id="3.40.50.150">
    <property type="entry name" value="Vaccinia Virus protein VP39"/>
    <property type="match status" value="1"/>
</dbReference>
<gene>
    <name evidence="10" type="ORF">SAMN05660909_03081</name>
</gene>
<dbReference type="Proteomes" id="UP000199656">
    <property type="component" value="Unassembled WGS sequence"/>
</dbReference>
<dbReference type="InterPro" id="IPR041532">
    <property type="entry name" value="RlmI-like_PUA"/>
</dbReference>
<dbReference type="Pfam" id="PF17785">
    <property type="entry name" value="PUA_3"/>
    <property type="match status" value="1"/>
</dbReference>
<evidence type="ECO:0000256" key="2">
    <source>
        <dbReference type="ARBA" id="ARBA00022490"/>
    </source>
</evidence>
<dbReference type="GO" id="GO:0006364">
    <property type="term" value="P:rRNA processing"/>
    <property type="evidence" value="ECO:0007669"/>
    <property type="project" value="UniProtKB-KW"/>
</dbReference>
<dbReference type="Pfam" id="PF10672">
    <property type="entry name" value="Methyltrans_SAM"/>
    <property type="match status" value="1"/>
</dbReference>
<keyword evidence="5 10" id="KW-0808">Transferase</keyword>
<protein>
    <submittedName>
        <fullName evidence="10">23S rRNA (Cytosine1962-C5)-methyltransferase</fullName>
    </submittedName>
</protein>
<comment type="subcellular location">
    <subcellularLocation>
        <location evidence="1">Cytoplasm</location>
    </subcellularLocation>
</comment>
<evidence type="ECO:0000259" key="9">
    <source>
        <dbReference type="SMART" id="SM00359"/>
    </source>
</evidence>
<name>A0A1H4DET3_9BACT</name>
<dbReference type="Gene3D" id="2.30.130.10">
    <property type="entry name" value="PUA domain"/>
    <property type="match status" value="1"/>
</dbReference>
<organism evidence="10 11">
    <name type="scientific">Chitinophaga terrae</name>
    <name type="common">ex Kim and Jung 2007</name>
    <dbReference type="NCBI Taxonomy" id="408074"/>
    <lineage>
        <taxon>Bacteria</taxon>
        <taxon>Pseudomonadati</taxon>
        <taxon>Bacteroidota</taxon>
        <taxon>Chitinophagia</taxon>
        <taxon>Chitinophagales</taxon>
        <taxon>Chitinophagaceae</taxon>
        <taxon>Chitinophaga</taxon>
    </lineage>
</organism>
<dbReference type="Gene3D" id="3.30.750.80">
    <property type="entry name" value="RNA methyltransferase domain (HRMD) like"/>
    <property type="match status" value="1"/>
</dbReference>
<dbReference type="InterPro" id="IPR029063">
    <property type="entry name" value="SAM-dependent_MTases_sf"/>
</dbReference>
<dbReference type="AlphaFoldDB" id="A0A1H4DET3"/>
<dbReference type="GO" id="GO:0005737">
    <property type="term" value="C:cytoplasm"/>
    <property type="evidence" value="ECO:0007669"/>
    <property type="project" value="UniProtKB-SubCell"/>
</dbReference>
<reference evidence="11" key="1">
    <citation type="submission" date="2016-10" db="EMBL/GenBank/DDBJ databases">
        <authorList>
            <person name="Varghese N."/>
            <person name="Submissions S."/>
        </authorList>
    </citation>
    <scope>NUCLEOTIDE SEQUENCE [LARGE SCALE GENOMIC DNA]</scope>
    <source>
        <strain evidence="11">DSM 23920</strain>
    </source>
</reference>
<keyword evidence="3" id="KW-0698">rRNA processing</keyword>
<keyword evidence="11" id="KW-1185">Reference proteome</keyword>
<dbReference type="GO" id="GO:0032259">
    <property type="term" value="P:methylation"/>
    <property type="evidence" value="ECO:0007669"/>
    <property type="project" value="UniProtKB-KW"/>
</dbReference>
<keyword evidence="4 10" id="KW-0489">Methyltransferase</keyword>
<dbReference type="GO" id="GO:0003723">
    <property type="term" value="F:RNA binding"/>
    <property type="evidence" value="ECO:0007669"/>
    <property type="project" value="UniProtKB-KW"/>
</dbReference>
<accession>A0A1H4DET3</accession>
<dbReference type="PANTHER" id="PTHR42873:SF1">
    <property type="entry name" value="S-ADENOSYLMETHIONINE-DEPENDENT METHYLTRANSFERASE DOMAIN-CONTAINING PROTEIN"/>
    <property type="match status" value="1"/>
</dbReference>
<dbReference type="SUPFAM" id="SSF53335">
    <property type="entry name" value="S-adenosyl-L-methionine-dependent methyltransferases"/>
    <property type="match status" value="1"/>
</dbReference>
<comment type="similarity">
    <text evidence="8">Belongs to the methyltransferase superfamily. RlmI family.</text>
</comment>
<dbReference type="EMBL" id="FNRL01000013">
    <property type="protein sequence ID" value="SEA71016.1"/>
    <property type="molecule type" value="Genomic_DNA"/>
</dbReference>
<dbReference type="SMART" id="SM00359">
    <property type="entry name" value="PUA"/>
    <property type="match status" value="1"/>
</dbReference>
<evidence type="ECO:0000256" key="7">
    <source>
        <dbReference type="ARBA" id="ARBA00022884"/>
    </source>
</evidence>